<dbReference type="PANTHER" id="PTHR42977">
    <property type="entry name" value="HYDROLASE-RELATED"/>
    <property type="match status" value="1"/>
</dbReference>
<proteinExistence type="predicted"/>
<evidence type="ECO:0000259" key="2">
    <source>
        <dbReference type="Pfam" id="PF00561"/>
    </source>
</evidence>
<dbReference type="EMBL" id="CP029479">
    <property type="protein sequence ID" value="AWM77695.1"/>
    <property type="molecule type" value="Genomic_DNA"/>
</dbReference>
<keyword evidence="4" id="KW-1185">Reference proteome</keyword>
<dbReference type="KEGG" id="phb:HYN04_07925"/>
<dbReference type="OrthoDB" id="9799612at2"/>
<dbReference type="InterPro" id="IPR000639">
    <property type="entry name" value="Epox_hydrolase-like"/>
</dbReference>
<feature type="domain" description="AB hydrolase-1" evidence="2">
    <location>
        <begin position="48"/>
        <end position="287"/>
    </location>
</feature>
<dbReference type="GO" id="GO:0004301">
    <property type="term" value="F:epoxide hydrolase activity"/>
    <property type="evidence" value="ECO:0007669"/>
    <property type="project" value="TreeGrafter"/>
</dbReference>
<sequence>MIDALRTPDERFANLPDFPWAPRYIDDLPGYEGLRCAVIDEGPKSGAPTFLCLHGEPSWSFLYRRMIPAFLASGARVVAPDLFGFGRSDKPVDDAVYGFHFHRRMLLALVERLDLQDITLVVQDWGGLIGLTLPVEEGFRGRLSRLIVMNTTLATGSPPSPGFLAWRAYAKANPDLEVGALLGRGTPHLTEAECAAYDAPFPDIRYKAGVRAFPERVMTDPGMEGIEESLVAQDFWSKDFKGKVFMAIGEADMVLGPPVMENLRRFLPNCPEPLRIPEAGHFVQEWGGPVAEAALKSFASR</sequence>
<dbReference type="PRINTS" id="PR00412">
    <property type="entry name" value="EPOXHYDRLASE"/>
</dbReference>
<evidence type="ECO:0000313" key="3">
    <source>
        <dbReference type="EMBL" id="AWM77695.1"/>
    </source>
</evidence>
<dbReference type="InterPro" id="IPR000073">
    <property type="entry name" value="AB_hydrolase_1"/>
</dbReference>
<dbReference type="Proteomes" id="UP000247763">
    <property type="component" value="Chromosome"/>
</dbReference>
<evidence type="ECO:0000256" key="1">
    <source>
        <dbReference type="ARBA" id="ARBA00022801"/>
    </source>
</evidence>
<name>A0A2Z3HSA1_9CAUL</name>
<dbReference type="NCBIfam" id="NF002043">
    <property type="entry name" value="PRK00870.1"/>
    <property type="match status" value="1"/>
</dbReference>
<dbReference type="RefSeq" id="WP_110450262.1">
    <property type="nucleotide sequence ID" value="NZ_CP029479.1"/>
</dbReference>
<dbReference type="SUPFAM" id="SSF53474">
    <property type="entry name" value="alpha/beta-Hydrolases"/>
    <property type="match status" value="1"/>
</dbReference>
<evidence type="ECO:0000313" key="4">
    <source>
        <dbReference type="Proteomes" id="UP000247763"/>
    </source>
</evidence>
<dbReference type="Gene3D" id="3.40.50.1820">
    <property type="entry name" value="alpha/beta hydrolase"/>
    <property type="match status" value="1"/>
</dbReference>
<dbReference type="InterPro" id="IPR029058">
    <property type="entry name" value="AB_hydrolase_fold"/>
</dbReference>
<keyword evidence="1" id="KW-0378">Hydrolase</keyword>
<organism evidence="3 4">
    <name type="scientific">Phenylobacterium parvum</name>
    <dbReference type="NCBI Taxonomy" id="2201350"/>
    <lineage>
        <taxon>Bacteria</taxon>
        <taxon>Pseudomonadati</taxon>
        <taxon>Pseudomonadota</taxon>
        <taxon>Alphaproteobacteria</taxon>
        <taxon>Caulobacterales</taxon>
        <taxon>Caulobacteraceae</taxon>
        <taxon>Phenylobacterium</taxon>
    </lineage>
</organism>
<protein>
    <submittedName>
        <fullName evidence="3">Haloalkane dehalogenase</fullName>
    </submittedName>
</protein>
<dbReference type="AlphaFoldDB" id="A0A2Z3HSA1"/>
<accession>A0A2Z3HSA1</accession>
<reference evidence="4" key="1">
    <citation type="submission" date="2018-05" db="EMBL/GenBank/DDBJ databases">
        <title>Genome sequencing of Phenylobacterium sp. HYN0004.</title>
        <authorList>
            <person name="Yi H."/>
            <person name="Baek C."/>
        </authorList>
    </citation>
    <scope>NUCLEOTIDE SEQUENCE [LARGE SCALE GENOMIC DNA]</scope>
    <source>
        <strain evidence="4">HYN0004</strain>
    </source>
</reference>
<dbReference type="PANTHER" id="PTHR42977:SF3">
    <property type="entry name" value="AB HYDROLASE-1 DOMAIN-CONTAINING PROTEIN"/>
    <property type="match status" value="1"/>
</dbReference>
<gene>
    <name evidence="3" type="ORF">HYN04_07925</name>
</gene>
<dbReference type="Pfam" id="PF00561">
    <property type="entry name" value="Abhydrolase_1"/>
    <property type="match status" value="1"/>
</dbReference>
<dbReference type="InterPro" id="IPR051340">
    <property type="entry name" value="Haloalkane_dehalogenase"/>
</dbReference>